<dbReference type="GO" id="GO:0005737">
    <property type="term" value="C:cytoplasm"/>
    <property type="evidence" value="ECO:0007669"/>
    <property type="project" value="UniProtKB-SubCell"/>
</dbReference>
<dbReference type="GO" id="GO:0000408">
    <property type="term" value="C:EKC/KEOPS complex"/>
    <property type="evidence" value="ECO:0007669"/>
    <property type="project" value="TreeGrafter"/>
</dbReference>
<dbReference type="GO" id="GO:0005634">
    <property type="term" value="C:nucleus"/>
    <property type="evidence" value="ECO:0007669"/>
    <property type="project" value="UniProtKB-SubCell"/>
</dbReference>
<dbReference type="Pfam" id="PF09341">
    <property type="entry name" value="Pcc1"/>
    <property type="match status" value="1"/>
</dbReference>
<evidence type="ECO:0000256" key="1">
    <source>
        <dbReference type="ARBA" id="ARBA00004123"/>
    </source>
</evidence>
<name>A0A1I7Z391_9BILA</name>
<evidence type="ECO:0000256" key="5">
    <source>
        <dbReference type="ARBA" id="ARBA00022694"/>
    </source>
</evidence>
<dbReference type="InterPro" id="IPR015419">
    <property type="entry name" value="CTAG/Pcc1"/>
</dbReference>
<dbReference type="GO" id="GO:0070525">
    <property type="term" value="P:tRNA threonylcarbamoyladenosine metabolic process"/>
    <property type="evidence" value="ECO:0007669"/>
    <property type="project" value="TreeGrafter"/>
</dbReference>
<dbReference type="FunFam" id="3.30.310.50:FF:000005">
    <property type="entry name" value="L antigen family member 3"/>
    <property type="match status" value="1"/>
</dbReference>
<comment type="similarity">
    <text evidence="3">Belongs to the CTAG/PCC1 family.</text>
</comment>
<evidence type="ECO:0000256" key="7">
    <source>
        <dbReference type="ARBA" id="ARBA00053047"/>
    </source>
</evidence>
<keyword evidence="4" id="KW-0963">Cytoplasm</keyword>
<evidence type="ECO:0000256" key="6">
    <source>
        <dbReference type="ARBA" id="ARBA00023242"/>
    </source>
</evidence>
<evidence type="ECO:0000256" key="2">
    <source>
        <dbReference type="ARBA" id="ARBA00004496"/>
    </source>
</evidence>
<dbReference type="GO" id="GO:0008033">
    <property type="term" value="P:tRNA processing"/>
    <property type="evidence" value="ECO:0007669"/>
    <property type="project" value="UniProtKB-KW"/>
</dbReference>
<accession>A0A1I7Z391</accession>
<keyword evidence="6" id="KW-0539">Nucleus</keyword>
<keyword evidence="9" id="KW-1185">Reference proteome</keyword>
<sequence>MNGDDSVSTSSASHPEHSACIRLDFGTEEKASMICRTLAVDKEPKRSCAVRNMRAEGTALVVDITCNDAKFLQKSIQNMFDMADLARQTFDKVGSYEYKSSENVPAPEKKKGKSS</sequence>
<proteinExistence type="inferred from homology"/>
<comment type="function">
    <text evidence="7">Component of the EKC/KEOPS complex that is required for the formation of a threonylcarbamoyl group on adenosine at position 37 (t(6)A37) in tRNAs that read codons beginning with adenine. The complex is probably involved in the transfer of the threonylcarbamoyl moiety of threonylcarbamoyl-AMP (TC-AMP) to the N6 group of A37. LAGE3 functions as a dimerization module for the complex.</text>
</comment>
<evidence type="ECO:0000313" key="10">
    <source>
        <dbReference type="WBParaSite" id="L893_g22169.t1"/>
    </source>
</evidence>
<keyword evidence="5" id="KW-0819">tRNA processing</keyword>
<dbReference type="PANTHER" id="PTHR31283">
    <property type="entry name" value="EKC/KEOPS COMPLEX SUBUNIT PCC1 FAMILY MEMBER"/>
    <property type="match status" value="1"/>
</dbReference>
<evidence type="ECO:0000313" key="9">
    <source>
        <dbReference type="Proteomes" id="UP000095287"/>
    </source>
</evidence>
<dbReference type="Gene3D" id="3.30.310.50">
    <property type="entry name" value="Alpha-D-phosphohexomutase, C-terminal domain"/>
    <property type="match status" value="1"/>
</dbReference>
<dbReference type="Proteomes" id="UP000095287">
    <property type="component" value="Unplaced"/>
</dbReference>
<protein>
    <recommendedName>
        <fullName evidence="8">L antigen family member 3</fullName>
    </recommendedName>
</protein>
<dbReference type="WBParaSite" id="L893_g22169.t1">
    <property type="protein sequence ID" value="L893_g22169.t1"/>
    <property type="gene ID" value="L893_g22169"/>
</dbReference>
<dbReference type="PANTHER" id="PTHR31283:SF5">
    <property type="entry name" value="EKC_KEOPS COMPLEX SUBUNIT LAGE3"/>
    <property type="match status" value="1"/>
</dbReference>
<organism evidence="9 10">
    <name type="scientific">Steinernema glaseri</name>
    <dbReference type="NCBI Taxonomy" id="37863"/>
    <lineage>
        <taxon>Eukaryota</taxon>
        <taxon>Metazoa</taxon>
        <taxon>Ecdysozoa</taxon>
        <taxon>Nematoda</taxon>
        <taxon>Chromadorea</taxon>
        <taxon>Rhabditida</taxon>
        <taxon>Tylenchina</taxon>
        <taxon>Panagrolaimomorpha</taxon>
        <taxon>Strongyloidoidea</taxon>
        <taxon>Steinernematidae</taxon>
        <taxon>Steinernema</taxon>
    </lineage>
</organism>
<dbReference type="AlphaFoldDB" id="A0A1I7Z391"/>
<evidence type="ECO:0000256" key="4">
    <source>
        <dbReference type="ARBA" id="ARBA00022490"/>
    </source>
</evidence>
<comment type="subcellular location">
    <subcellularLocation>
        <location evidence="2">Cytoplasm</location>
    </subcellularLocation>
    <subcellularLocation>
        <location evidence="1">Nucleus</location>
    </subcellularLocation>
</comment>
<evidence type="ECO:0000256" key="8">
    <source>
        <dbReference type="ARBA" id="ARBA00076355"/>
    </source>
</evidence>
<reference evidence="10" key="1">
    <citation type="submission" date="2016-11" db="UniProtKB">
        <authorList>
            <consortium name="WormBaseParasite"/>
        </authorList>
    </citation>
    <scope>IDENTIFICATION</scope>
</reference>
<evidence type="ECO:0000256" key="3">
    <source>
        <dbReference type="ARBA" id="ARBA00007073"/>
    </source>
</evidence>